<keyword evidence="2 6" id="KW-0812">Transmembrane</keyword>
<accession>A0AA38XBP6</accession>
<feature type="transmembrane region" description="Helical" evidence="6">
    <location>
        <begin position="319"/>
        <end position="339"/>
    </location>
</feature>
<proteinExistence type="predicted"/>
<dbReference type="PANTHER" id="PTHR23501">
    <property type="entry name" value="MAJOR FACILITATOR SUPERFAMILY"/>
    <property type="match status" value="1"/>
</dbReference>
<feature type="transmembrane region" description="Helical" evidence="6">
    <location>
        <begin position="385"/>
        <end position="404"/>
    </location>
</feature>
<feature type="transmembrane region" description="Helical" evidence="6">
    <location>
        <begin position="410"/>
        <end position="434"/>
    </location>
</feature>
<feature type="transmembrane region" description="Helical" evidence="6">
    <location>
        <begin position="50"/>
        <end position="77"/>
    </location>
</feature>
<keyword evidence="3 6" id="KW-1133">Transmembrane helix</keyword>
<gene>
    <name evidence="8" type="ORF">H2200_005285</name>
</gene>
<feature type="transmembrane region" description="Helical" evidence="6">
    <location>
        <begin position="279"/>
        <end position="298"/>
    </location>
</feature>
<protein>
    <recommendedName>
        <fullName evidence="7">Major facilitator superfamily (MFS) profile domain-containing protein</fullName>
    </recommendedName>
</protein>
<dbReference type="InterPro" id="IPR011701">
    <property type="entry name" value="MFS"/>
</dbReference>
<feature type="transmembrane region" description="Helical" evidence="6">
    <location>
        <begin position="455"/>
        <end position="474"/>
    </location>
</feature>
<dbReference type="Pfam" id="PF07690">
    <property type="entry name" value="MFS_1"/>
    <property type="match status" value="1"/>
</dbReference>
<feature type="domain" description="Major facilitator superfamily (MFS) profile" evidence="7">
    <location>
        <begin position="49"/>
        <end position="562"/>
    </location>
</feature>
<comment type="subcellular location">
    <subcellularLocation>
        <location evidence="1">Membrane</location>
        <topology evidence="1">Multi-pass membrane protein</topology>
    </subcellularLocation>
</comment>
<dbReference type="EMBL" id="JAPDRK010000007">
    <property type="protein sequence ID" value="KAJ9610508.1"/>
    <property type="molecule type" value="Genomic_DNA"/>
</dbReference>
<feature type="transmembrane region" description="Helical" evidence="6">
    <location>
        <begin position="206"/>
        <end position="227"/>
    </location>
</feature>
<dbReference type="InterPro" id="IPR020846">
    <property type="entry name" value="MFS_dom"/>
</dbReference>
<evidence type="ECO:0000256" key="4">
    <source>
        <dbReference type="ARBA" id="ARBA00023136"/>
    </source>
</evidence>
<dbReference type="SUPFAM" id="SSF103473">
    <property type="entry name" value="MFS general substrate transporter"/>
    <property type="match status" value="1"/>
</dbReference>
<dbReference type="Proteomes" id="UP001172673">
    <property type="component" value="Unassembled WGS sequence"/>
</dbReference>
<sequence length="587" mass="63472">MATTDSKPEVSQIEPVEASDNSQHHEKTDTEHTEIPSPEAVKVKLSWKTWVVVFISCFAITSQVFVVAAATSVIAFIVRDLGDAPNSTWIIQGPLLMQSVLSPIVGRLSDVLDRKWMVTVPPIIAAAGAAICAKSTDMSMLIGGGILIGTTLASIAIVQSIPSEVLPMKYRPLANGMAFVGGAVGSLVGKLGAGAVTNLSASGWRYIFWMQVAFHLTTALGFLVFYWPQRRSDYPRMNLRQILWAIDPIGAGLFVASTTLILLSLNWGGSRYPWDSAKVVAPLTIGCVVLVLFCVYEWKGRDDGIIAHIFFRGGPNFPLAIFAFAVEGWVYYSAVNAITPQLVLNLGFENNSWDIAVRQMSYQVVILVTSIPITWYATRYKDLKWPLVVTFSLFLVVSILYAAVRPTWNHAQYVFNVLAGIGQSGPLTLIVATVQFSSPHAFLSTATGLAFTSRAVGGAFGAAVLNSIINSYILSHYAKNVGGAAVDAGLPASSVPHLITGLRTGNRTLLQSVEGLTPPILSDAVDAAHWTYAHAYRLAWSSIIPFVVLAIVAVAFLKDVKKLMTDRVEATVEKADKVQEEKSVNVV</sequence>
<evidence type="ECO:0000256" key="5">
    <source>
        <dbReference type="SAM" id="MobiDB-lite"/>
    </source>
</evidence>
<dbReference type="InterPro" id="IPR036259">
    <property type="entry name" value="MFS_trans_sf"/>
</dbReference>
<feature type="transmembrane region" description="Helical" evidence="6">
    <location>
        <begin position="248"/>
        <end position="267"/>
    </location>
</feature>
<dbReference type="AlphaFoldDB" id="A0AA38XBP6"/>
<name>A0AA38XBP6_9EURO</name>
<dbReference type="GO" id="GO:0022857">
    <property type="term" value="F:transmembrane transporter activity"/>
    <property type="evidence" value="ECO:0007669"/>
    <property type="project" value="InterPro"/>
</dbReference>
<feature type="transmembrane region" description="Helical" evidence="6">
    <location>
        <begin position="142"/>
        <end position="161"/>
    </location>
</feature>
<evidence type="ECO:0000313" key="8">
    <source>
        <dbReference type="EMBL" id="KAJ9610508.1"/>
    </source>
</evidence>
<dbReference type="CDD" id="cd06179">
    <property type="entry name" value="MFS_TRI12_like"/>
    <property type="match status" value="1"/>
</dbReference>
<feature type="transmembrane region" description="Helical" evidence="6">
    <location>
        <begin position="116"/>
        <end position="136"/>
    </location>
</feature>
<evidence type="ECO:0000256" key="2">
    <source>
        <dbReference type="ARBA" id="ARBA00022692"/>
    </source>
</evidence>
<evidence type="ECO:0000256" key="6">
    <source>
        <dbReference type="SAM" id="Phobius"/>
    </source>
</evidence>
<evidence type="ECO:0000256" key="3">
    <source>
        <dbReference type="ARBA" id="ARBA00022989"/>
    </source>
</evidence>
<dbReference type="PROSITE" id="PS50850">
    <property type="entry name" value="MFS"/>
    <property type="match status" value="1"/>
</dbReference>
<organism evidence="8 9">
    <name type="scientific">Cladophialophora chaetospira</name>
    <dbReference type="NCBI Taxonomy" id="386627"/>
    <lineage>
        <taxon>Eukaryota</taxon>
        <taxon>Fungi</taxon>
        <taxon>Dikarya</taxon>
        <taxon>Ascomycota</taxon>
        <taxon>Pezizomycotina</taxon>
        <taxon>Eurotiomycetes</taxon>
        <taxon>Chaetothyriomycetidae</taxon>
        <taxon>Chaetothyriales</taxon>
        <taxon>Herpotrichiellaceae</taxon>
        <taxon>Cladophialophora</taxon>
    </lineage>
</organism>
<keyword evidence="9" id="KW-1185">Reference proteome</keyword>
<dbReference type="InterPro" id="IPR053791">
    <property type="entry name" value="MFS_Tri12-like"/>
</dbReference>
<feature type="transmembrane region" description="Helical" evidence="6">
    <location>
        <begin position="538"/>
        <end position="557"/>
    </location>
</feature>
<feature type="compositionally biased region" description="Basic and acidic residues" evidence="5">
    <location>
        <begin position="22"/>
        <end position="34"/>
    </location>
</feature>
<dbReference type="PANTHER" id="PTHR23501:SF195">
    <property type="entry name" value="PEP5"/>
    <property type="match status" value="1"/>
</dbReference>
<evidence type="ECO:0000259" key="7">
    <source>
        <dbReference type="PROSITE" id="PS50850"/>
    </source>
</evidence>
<reference evidence="8" key="1">
    <citation type="submission" date="2022-10" db="EMBL/GenBank/DDBJ databases">
        <title>Culturing micro-colonial fungi from biological soil crusts in the Mojave desert and describing Neophaeococcomyces mojavensis, and introducing the new genera and species Taxawa tesnikishii.</title>
        <authorList>
            <person name="Kurbessoian T."/>
            <person name="Stajich J.E."/>
        </authorList>
    </citation>
    <scope>NUCLEOTIDE SEQUENCE</scope>
    <source>
        <strain evidence="8">TK_41</strain>
    </source>
</reference>
<evidence type="ECO:0000256" key="1">
    <source>
        <dbReference type="ARBA" id="ARBA00004141"/>
    </source>
</evidence>
<feature type="region of interest" description="Disordered" evidence="5">
    <location>
        <begin position="1"/>
        <end position="35"/>
    </location>
</feature>
<evidence type="ECO:0000313" key="9">
    <source>
        <dbReference type="Proteomes" id="UP001172673"/>
    </source>
</evidence>
<comment type="caution">
    <text evidence="8">The sequence shown here is derived from an EMBL/GenBank/DDBJ whole genome shotgun (WGS) entry which is preliminary data.</text>
</comment>
<dbReference type="GO" id="GO:0005886">
    <property type="term" value="C:plasma membrane"/>
    <property type="evidence" value="ECO:0007669"/>
    <property type="project" value="TreeGrafter"/>
</dbReference>
<dbReference type="Gene3D" id="1.20.1250.20">
    <property type="entry name" value="MFS general substrate transporter like domains"/>
    <property type="match status" value="2"/>
</dbReference>
<keyword evidence="4 6" id="KW-0472">Membrane</keyword>